<dbReference type="InterPro" id="IPR019087">
    <property type="entry name" value="Med15_N"/>
</dbReference>
<feature type="domain" description="Mediator of RNA polymerase II transcription subunit 15 N-terminal" evidence="11">
    <location>
        <begin position="3"/>
        <end position="72"/>
    </location>
</feature>
<evidence type="ECO:0000256" key="5">
    <source>
        <dbReference type="ARBA" id="ARBA00023159"/>
    </source>
</evidence>
<evidence type="ECO:0000256" key="7">
    <source>
        <dbReference type="ARBA" id="ARBA00023242"/>
    </source>
</evidence>
<evidence type="ECO:0000259" key="13">
    <source>
        <dbReference type="Pfam" id="PF21539"/>
    </source>
</evidence>
<feature type="compositionally biased region" description="Low complexity" evidence="10">
    <location>
        <begin position="290"/>
        <end position="316"/>
    </location>
</feature>
<dbReference type="PANTHER" id="PTHR31804:SF3">
    <property type="entry name" value="MEDIATOR OF RNA POLYMERASE II TRANSCRIPTION SUBUNIT 15"/>
    <property type="match status" value="1"/>
</dbReference>
<sequence>MATDDWKSPGFRQNVAARIEEAIRQSGNPTTKTASEMETHFFQRANNKEDYLNYLARLLIHIKELSAKARAQGGTGVGVAGPQGNVQSNNQQQQVGNISQPQMMNHMNVRPQMMQNMGMDQQQMNQMAPNQQQMNQMAPNQQQQMNQMAPNQQQQINQQQHQQMNQQQMNQMVMNQQQQNQQQQMNQQQMNQMGVNQQQQQNQQQMNQFNPNNPNMNIGNPLMQQLGAPNQQQQQQQPQGTAVNNPSSALISQLNQNQQQQNMGPMGGGMPRPRFAGPPGVTATAKMTPQQQQQQQAQAQQQQQMLNQQMLMQQRKQQAEMIQNPSTPQQFAGPGVPSPAQQQQQPMQSMQQQQPMSSGMTSHMSAPSPAYVHSPGNVQLVSSPAAAGRMGGPQQQQQQQQQRSLSSLLPPPSPSMMNVPTPGGGGMLHTPQGAGMGGMAMTGQGGGMGASGAGTEEQMYLEKVRQLSRFIEPLTRLIGRFGDDDSEKLSKMKIMLDILSNPSKRMPMDTLLKCEAVLEKMDFKRSESGSVAPPSVASVPSLGVAVPTAKDNPPAATPLLSLLETIANQARSPYINHTLQRTFAPAVNSLIGCDIAAPPAPKRRHFDSADDDRADELMDTIEREVANLYPRFKVDMDQMHLMGSQELHLICRLEDKYLPSVPALRIVVPRDYPRMAPFCDSQQPDYDVSSFTRAVLQGLSDRLRHMPHRYTVSQILNCWEMALRHACKPTSNNANNRDVNSLTVALGV</sequence>
<evidence type="ECO:0000256" key="8">
    <source>
        <dbReference type="ARBA" id="ARBA00032016"/>
    </source>
</evidence>
<dbReference type="InterPro" id="IPR048386">
    <property type="entry name" value="Med15_C"/>
</dbReference>
<keyword evidence="7 9" id="KW-0539">Nucleus</keyword>
<reference evidence="14 15" key="1">
    <citation type="journal article" date="2023" name="Nucleic Acids Res.">
        <title>The hologenome of Daphnia magna reveals possible DNA methylation and microbiome-mediated evolution of the host genome.</title>
        <authorList>
            <person name="Chaturvedi A."/>
            <person name="Li X."/>
            <person name="Dhandapani V."/>
            <person name="Marshall H."/>
            <person name="Kissane S."/>
            <person name="Cuenca-Cambronero M."/>
            <person name="Asole G."/>
            <person name="Calvet F."/>
            <person name="Ruiz-Romero M."/>
            <person name="Marangio P."/>
            <person name="Guigo R."/>
            <person name="Rago D."/>
            <person name="Mirbahai L."/>
            <person name="Eastwood N."/>
            <person name="Colbourne J.K."/>
            <person name="Zhou J."/>
            <person name="Mallon E."/>
            <person name="Orsini L."/>
        </authorList>
    </citation>
    <scope>NUCLEOTIDE SEQUENCE [LARGE SCALE GENOMIC DNA]</scope>
    <source>
        <strain evidence="14">LRV0_1</strain>
    </source>
</reference>
<feature type="compositionally biased region" description="Low complexity" evidence="10">
    <location>
        <begin position="271"/>
        <end position="280"/>
    </location>
</feature>
<dbReference type="Pfam" id="PF09606">
    <property type="entry name" value="Med15_N"/>
    <property type="match status" value="1"/>
</dbReference>
<feature type="domain" description="ARC105/Med15 mediator subunit C-terminal" evidence="13">
    <location>
        <begin position="619"/>
        <end position="725"/>
    </location>
</feature>
<feature type="compositionally biased region" description="Polar residues" evidence="10">
    <location>
        <begin position="241"/>
        <end position="254"/>
    </location>
</feature>
<dbReference type="InterPro" id="IPR048385">
    <property type="entry name" value="Med15_central"/>
</dbReference>
<evidence type="ECO:0000256" key="2">
    <source>
        <dbReference type="ARBA" id="ARBA00009807"/>
    </source>
</evidence>
<comment type="subunit">
    <text evidence="9">Component of the Mediator complex.</text>
</comment>
<evidence type="ECO:0000259" key="11">
    <source>
        <dbReference type="Pfam" id="PF09606"/>
    </source>
</evidence>
<dbReference type="Gene3D" id="1.10.246.20">
    <property type="entry name" value="Coactivator CBP, KIX domain"/>
    <property type="match status" value="1"/>
</dbReference>
<dbReference type="Pfam" id="PF21539">
    <property type="entry name" value="Med15_C"/>
    <property type="match status" value="1"/>
</dbReference>
<keyword evidence="6 9" id="KW-0804">Transcription</keyword>
<feature type="domain" description="ARC105/Med15 mediator subunit central" evidence="12">
    <location>
        <begin position="456"/>
        <end position="587"/>
    </location>
</feature>
<dbReference type="Proteomes" id="UP001234178">
    <property type="component" value="Unassembled WGS sequence"/>
</dbReference>
<comment type="similarity">
    <text evidence="2 9">Belongs to the Mediator complex subunit 15 family.</text>
</comment>
<protein>
    <recommendedName>
        <fullName evidence="3 9">Mediator of RNA polymerase II transcription subunit 15</fullName>
    </recommendedName>
    <alternativeName>
        <fullName evidence="8 9">Mediator complex subunit 15</fullName>
    </alternativeName>
</protein>
<dbReference type="EMBL" id="JAOYFB010000038">
    <property type="protein sequence ID" value="KAK4025394.1"/>
    <property type="molecule type" value="Genomic_DNA"/>
</dbReference>
<feature type="region of interest" description="Disordered" evidence="10">
    <location>
        <begin position="123"/>
        <end position="453"/>
    </location>
</feature>
<dbReference type="InterPro" id="IPR036529">
    <property type="entry name" value="KIX_dom_sf"/>
</dbReference>
<evidence type="ECO:0000256" key="9">
    <source>
        <dbReference type="RuleBase" id="RU364148"/>
    </source>
</evidence>
<proteinExistence type="inferred from homology"/>
<feature type="compositionally biased region" description="Low complexity" evidence="10">
    <location>
        <begin position="393"/>
        <end position="408"/>
    </location>
</feature>
<feature type="compositionally biased region" description="Low complexity" evidence="10">
    <location>
        <begin position="123"/>
        <end position="217"/>
    </location>
</feature>
<evidence type="ECO:0000313" key="14">
    <source>
        <dbReference type="EMBL" id="KAK4025394.1"/>
    </source>
</evidence>
<keyword evidence="4 9" id="KW-0805">Transcription regulation</keyword>
<evidence type="ECO:0000313" key="15">
    <source>
        <dbReference type="Proteomes" id="UP001234178"/>
    </source>
</evidence>
<comment type="subcellular location">
    <subcellularLocation>
        <location evidence="1 9">Nucleus</location>
    </subcellularLocation>
</comment>
<evidence type="ECO:0000256" key="10">
    <source>
        <dbReference type="SAM" id="MobiDB-lite"/>
    </source>
</evidence>
<accession>A0ABR0AJU6</accession>
<feature type="compositionally biased region" description="Low complexity" evidence="10">
    <location>
        <begin position="338"/>
        <end position="360"/>
    </location>
</feature>
<keyword evidence="5 9" id="KW-0010">Activator</keyword>
<name>A0ABR0AJU6_9CRUS</name>
<feature type="compositionally biased region" description="Low complexity" evidence="10">
    <location>
        <begin position="255"/>
        <end position="264"/>
    </location>
</feature>
<feature type="compositionally biased region" description="Low complexity" evidence="10">
    <location>
        <begin position="224"/>
        <end position="240"/>
    </location>
</feature>
<organism evidence="14 15">
    <name type="scientific">Daphnia magna</name>
    <dbReference type="NCBI Taxonomy" id="35525"/>
    <lineage>
        <taxon>Eukaryota</taxon>
        <taxon>Metazoa</taxon>
        <taxon>Ecdysozoa</taxon>
        <taxon>Arthropoda</taxon>
        <taxon>Crustacea</taxon>
        <taxon>Branchiopoda</taxon>
        <taxon>Diplostraca</taxon>
        <taxon>Cladocera</taxon>
        <taxon>Anomopoda</taxon>
        <taxon>Daphniidae</taxon>
        <taxon>Daphnia</taxon>
    </lineage>
</organism>
<dbReference type="PANTHER" id="PTHR31804">
    <property type="entry name" value="MEDIATOR OF RNA POLYMERASE II TRANSCRIPTION SUBUNIT 15"/>
    <property type="match status" value="1"/>
</dbReference>
<comment type="function">
    <text evidence="9">Component of the Mediator complex, a coactivator involved in the regulated transcription of nearly all RNA polymerase II-dependent genes. Mediator functions as a bridge to convey information from gene-specific regulatory proteins to the basal RNA polymerase II transcription machinery. Mediator is recruited to promoters by direct interactions with regulatory proteins and serves as a scaffold for the assembly of a functional preinitiation complex with RNA polymerase II and the general transcription factors.</text>
</comment>
<evidence type="ECO:0000256" key="4">
    <source>
        <dbReference type="ARBA" id="ARBA00023015"/>
    </source>
</evidence>
<keyword evidence="15" id="KW-1185">Reference proteome</keyword>
<evidence type="ECO:0000256" key="1">
    <source>
        <dbReference type="ARBA" id="ARBA00004123"/>
    </source>
</evidence>
<dbReference type="Pfam" id="PF21538">
    <property type="entry name" value="Med15_M"/>
    <property type="match status" value="1"/>
</dbReference>
<evidence type="ECO:0000259" key="12">
    <source>
        <dbReference type="Pfam" id="PF21538"/>
    </source>
</evidence>
<evidence type="ECO:0000256" key="6">
    <source>
        <dbReference type="ARBA" id="ARBA00023163"/>
    </source>
</evidence>
<gene>
    <name evidence="9" type="primary">MED15</name>
    <name evidence="14" type="ORF">OUZ56_014467</name>
</gene>
<comment type="caution">
    <text evidence="14">The sequence shown here is derived from an EMBL/GenBank/DDBJ whole genome shotgun (WGS) entry which is preliminary data.</text>
</comment>
<feature type="compositionally biased region" description="Polar residues" evidence="10">
    <location>
        <begin position="320"/>
        <end position="330"/>
    </location>
</feature>
<evidence type="ECO:0000256" key="3">
    <source>
        <dbReference type="ARBA" id="ARBA00019613"/>
    </source>
</evidence>
<feature type="compositionally biased region" description="Gly residues" evidence="10">
    <location>
        <begin position="434"/>
        <end position="452"/>
    </location>
</feature>